<feature type="non-terminal residue" evidence="1">
    <location>
        <position position="1"/>
    </location>
</feature>
<dbReference type="AlphaFoldDB" id="A0A1A8IQ41"/>
<proteinExistence type="predicted"/>
<gene>
    <name evidence="1" type="primary">Nfu_g_1_021669</name>
</gene>
<accession>A0A1A8IQ41</accession>
<protein>
    <submittedName>
        <fullName evidence="1">Uncharacterized protein</fullName>
    </submittedName>
</protein>
<feature type="non-terminal residue" evidence="1">
    <location>
        <position position="60"/>
    </location>
</feature>
<dbReference type="EMBL" id="HAED01012997">
    <property type="protein sequence ID" value="SBQ99421.1"/>
    <property type="molecule type" value="Transcribed_RNA"/>
</dbReference>
<sequence length="60" mass="6534">RSSISPSALSLLFLTPTRPVILASFAPVSLLELTNLANSVKTSAWIDWSAGYVTFTPNYF</sequence>
<reference evidence="1" key="2">
    <citation type="submission" date="2016-06" db="EMBL/GenBank/DDBJ databases">
        <title>The genome of a short-lived fish provides insights into sex chromosome evolution and the genetic control of aging.</title>
        <authorList>
            <person name="Reichwald K."/>
            <person name="Felder M."/>
            <person name="Petzold A."/>
            <person name="Koch P."/>
            <person name="Groth M."/>
            <person name="Platzer M."/>
        </authorList>
    </citation>
    <scope>NUCLEOTIDE SEQUENCE</scope>
    <source>
        <tissue evidence="1">Brain</tissue>
    </source>
</reference>
<name>A0A1A8IQ41_NOTKU</name>
<reference evidence="1" key="1">
    <citation type="submission" date="2016-05" db="EMBL/GenBank/DDBJ databases">
        <authorList>
            <person name="Lavstsen T."/>
            <person name="Jespersen J.S."/>
        </authorList>
    </citation>
    <scope>NUCLEOTIDE SEQUENCE</scope>
    <source>
        <tissue evidence="1">Brain</tissue>
    </source>
</reference>
<evidence type="ECO:0000313" key="1">
    <source>
        <dbReference type="EMBL" id="SBQ99421.1"/>
    </source>
</evidence>
<organism evidence="1">
    <name type="scientific">Nothobranchius kuhntae</name>
    <name type="common">Beira killifish</name>
    <dbReference type="NCBI Taxonomy" id="321403"/>
    <lineage>
        <taxon>Eukaryota</taxon>
        <taxon>Metazoa</taxon>
        <taxon>Chordata</taxon>
        <taxon>Craniata</taxon>
        <taxon>Vertebrata</taxon>
        <taxon>Euteleostomi</taxon>
        <taxon>Actinopterygii</taxon>
        <taxon>Neopterygii</taxon>
        <taxon>Teleostei</taxon>
        <taxon>Neoteleostei</taxon>
        <taxon>Acanthomorphata</taxon>
        <taxon>Ovalentaria</taxon>
        <taxon>Atherinomorphae</taxon>
        <taxon>Cyprinodontiformes</taxon>
        <taxon>Nothobranchiidae</taxon>
        <taxon>Nothobranchius</taxon>
    </lineage>
</organism>